<comment type="catalytic activity">
    <reaction evidence="7">
        <text>RX + glutathione = an S-substituted glutathione + a halide anion + H(+)</text>
        <dbReference type="Rhea" id="RHEA:16437"/>
        <dbReference type="ChEBI" id="CHEBI:15378"/>
        <dbReference type="ChEBI" id="CHEBI:16042"/>
        <dbReference type="ChEBI" id="CHEBI:17792"/>
        <dbReference type="ChEBI" id="CHEBI:57925"/>
        <dbReference type="ChEBI" id="CHEBI:90779"/>
        <dbReference type="EC" id="2.5.1.18"/>
    </reaction>
</comment>
<dbReference type="SFLD" id="SFLDG00358">
    <property type="entry name" value="Main_(cytGST)"/>
    <property type="match status" value="1"/>
</dbReference>
<comment type="subcellular location">
    <subcellularLocation>
        <location evidence="1">Cytoplasm</location>
        <location evidence="1">Cytosol</location>
    </subcellularLocation>
</comment>
<dbReference type="InterPro" id="IPR036282">
    <property type="entry name" value="Glutathione-S-Trfase_C_sf"/>
</dbReference>
<accession>A0A8T1PUS9</accession>
<comment type="similarity">
    <text evidence="2">Belongs to the GST superfamily. Phi family.</text>
</comment>
<dbReference type="Gene3D" id="3.40.30.10">
    <property type="entry name" value="Glutaredoxin"/>
    <property type="match status" value="1"/>
</dbReference>
<dbReference type="PANTHER" id="PTHR43900:SF47">
    <property type="entry name" value="GLUTATHIONE S-TRANSFERASE F6-RELATED"/>
    <property type="match status" value="1"/>
</dbReference>
<dbReference type="GO" id="GO:0005829">
    <property type="term" value="C:cytosol"/>
    <property type="evidence" value="ECO:0007669"/>
    <property type="project" value="UniProtKB-SubCell"/>
</dbReference>
<dbReference type="InterPro" id="IPR004046">
    <property type="entry name" value="GST_C"/>
</dbReference>
<dbReference type="GO" id="GO:0004364">
    <property type="term" value="F:glutathione transferase activity"/>
    <property type="evidence" value="ECO:0007669"/>
    <property type="project" value="UniProtKB-EC"/>
</dbReference>
<evidence type="ECO:0000259" key="9">
    <source>
        <dbReference type="PROSITE" id="PS50405"/>
    </source>
</evidence>
<dbReference type="FunFam" id="3.40.30.10:FF:000016">
    <property type="entry name" value="Glutathione S-transferase F2"/>
    <property type="match status" value="1"/>
</dbReference>
<evidence type="ECO:0000256" key="6">
    <source>
        <dbReference type="ARBA" id="ARBA00022679"/>
    </source>
</evidence>
<keyword evidence="6" id="KW-0808">Transferase</keyword>
<dbReference type="InterPro" id="IPR010987">
    <property type="entry name" value="Glutathione-S-Trfase_C-like"/>
</dbReference>
<dbReference type="EMBL" id="CM031816">
    <property type="protein sequence ID" value="KAG6645077.1"/>
    <property type="molecule type" value="Genomic_DNA"/>
</dbReference>
<evidence type="ECO:0000256" key="2">
    <source>
        <dbReference type="ARBA" id="ARBA00010128"/>
    </source>
</evidence>
<dbReference type="PROSITE" id="PS50404">
    <property type="entry name" value="GST_NTER"/>
    <property type="match status" value="1"/>
</dbReference>
<evidence type="ECO:0000313" key="10">
    <source>
        <dbReference type="EMBL" id="KAG6645077.1"/>
    </source>
</evidence>
<dbReference type="Pfam" id="PF02798">
    <property type="entry name" value="GST_N"/>
    <property type="match status" value="1"/>
</dbReference>
<dbReference type="SFLD" id="SFLDS00019">
    <property type="entry name" value="Glutathione_Transferase_(cytos"/>
    <property type="match status" value="1"/>
</dbReference>
<protein>
    <recommendedName>
        <fullName evidence="3">glutathione transferase</fullName>
        <ecNumber evidence="3">2.5.1.18</ecNumber>
    </recommendedName>
</protein>
<evidence type="ECO:0000256" key="7">
    <source>
        <dbReference type="ARBA" id="ARBA00047960"/>
    </source>
</evidence>
<evidence type="ECO:0000256" key="3">
    <source>
        <dbReference type="ARBA" id="ARBA00012452"/>
    </source>
</evidence>
<dbReference type="InterPro" id="IPR004045">
    <property type="entry name" value="Glutathione_S-Trfase_N"/>
</dbReference>
<dbReference type="GO" id="GO:0009407">
    <property type="term" value="P:toxin catabolic process"/>
    <property type="evidence" value="ECO:0007669"/>
    <property type="project" value="UniProtKB-ARBA"/>
</dbReference>
<dbReference type="InterPro" id="IPR036249">
    <property type="entry name" value="Thioredoxin-like_sf"/>
</dbReference>
<feature type="domain" description="GST C-terminal" evidence="9">
    <location>
        <begin position="91"/>
        <end position="215"/>
    </location>
</feature>
<sequence length="215" mass="24420">MAAIKLHGNMISTATTRVLATLYEKDLEAEFVNVDMKAGEHKKEHFLSMNPFGQVPAFEDGDMTLFESRAITRYVCHEYADKGTPLLPPGDSKKKSTISVWMEVEAHQFDPPSTLLTWELAIKPLFGLNTDTKVVEENEPKLAKVLDVYESRLAKSKYLGWDCFTLADLHHLPNIEYLMGTRIKELFDSRPNVSAWVADIRSRPSWLKVLAAHKQ</sequence>
<evidence type="ECO:0000313" key="11">
    <source>
        <dbReference type="EMBL" id="KAG6700153.1"/>
    </source>
</evidence>
<dbReference type="PROSITE" id="PS50405">
    <property type="entry name" value="GST_CTER"/>
    <property type="match status" value="1"/>
</dbReference>
<dbReference type="SFLD" id="SFLDG01154">
    <property type="entry name" value="Main.5:_Phi-like"/>
    <property type="match status" value="1"/>
</dbReference>
<evidence type="ECO:0000259" key="8">
    <source>
        <dbReference type="PROSITE" id="PS50404"/>
    </source>
</evidence>
<dbReference type="CDD" id="cd03187">
    <property type="entry name" value="GST_C_Phi"/>
    <property type="match status" value="1"/>
</dbReference>
<evidence type="ECO:0000256" key="1">
    <source>
        <dbReference type="ARBA" id="ARBA00004514"/>
    </source>
</evidence>
<dbReference type="FunFam" id="1.20.1050.10:FF:000004">
    <property type="entry name" value="Glutathione S-transferase F2"/>
    <property type="match status" value="1"/>
</dbReference>
<proteinExistence type="inferred from homology"/>
<reference evidence="11" key="2">
    <citation type="submission" date="2021-01" db="EMBL/GenBank/DDBJ databases">
        <authorList>
            <person name="Lovell J.T."/>
            <person name="Bentley N."/>
            <person name="Bhattarai G."/>
            <person name="Jenkins J.W."/>
            <person name="Sreedasyam A."/>
            <person name="Alarcon Y."/>
            <person name="Bock C."/>
            <person name="Boston L."/>
            <person name="Carlson J."/>
            <person name="Cervantes K."/>
            <person name="Clermont K."/>
            <person name="Krom N."/>
            <person name="Kubenka K."/>
            <person name="Mamidi S."/>
            <person name="Mattison C."/>
            <person name="Monteros M."/>
            <person name="Pisani C."/>
            <person name="Plott C."/>
            <person name="Rajasekar S."/>
            <person name="Rhein H.S."/>
            <person name="Rohla C."/>
            <person name="Song M."/>
            <person name="Hilaire R.S."/>
            <person name="Shu S."/>
            <person name="Wells L."/>
            <person name="Wang X."/>
            <person name="Webber J."/>
            <person name="Heerema R.J."/>
            <person name="Klein P."/>
            <person name="Conner P."/>
            <person name="Grauke L."/>
            <person name="Grimwood J."/>
            <person name="Schmutz J."/>
            <person name="Randall J.J."/>
        </authorList>
    </citation>
    <scope>NUCLEOTIDE SEQUENCE</scope>
    <source>
        <tissue evidence="11">Leaf</tissue>
    </source>
</reference>
<dbReference type="AlphaFoldDB" id="A0A8T1PUS9"/>
<keyword evidence="4" id="KW-0963">Cytoplasm</keyword>
<organism evidence="10 12">
    <name type="scientific">Carya illinoinensis</name>
    <name type="common">Pecan</name>
    <dbReference type="NCBI Taxonomy" id="32201"/>
    <lineage>
        <taxon>Eukaryota</taxon>
        <taxon>Viridiplantae</taxon>
        <taxon>Streptophyta</taxon>
        <taxon>Embryophyta</taxon>
        <taxon>Tracheophyta</taxon>
        <taxon>Spermatophyta</taxon>
        <taxon>Magnoliopsida</taxon>
        <taxon>eudicotyledons</taxon>
        <taxon>Gunneridae</taxon>
        <taxon>Pentapetalae</taxon>
        <taxon>rosids</taxon>
        <taxon>fabids</taxon>
        <taxon>Fagales</taxon>
        <taxon>Juglandaceae</taxon>
        <taxon>Carya</taxon>
    </lineage>
</organism>
<dbReference type="CDD" id="cd03053">
    <property type="entry name" value="GST_N_Phi"/>
    <property type="match status" value="1"/>
</dbReference>
<dbReference type="GO" id="GO:0006749">
    <property type="term" value="P:glutathione metabolic process"/>
    <property type="evidence" value="ECO:0007669"/>
    <property type="project" value="TreeGrafter"/>
</dbReference>
<dbReference type="InterPro" id="IPR040079">
    <property type="entry name" value="Glutathione_S-Trfase"/>
</dbReference>
<feature type="domain" description="GST N-terminal" evidence="8">
    <location>
        <begin position="2"/>
        <end position="83"/>
    </location>
</feature>
<dbReference type="GO" id="GO:0043295">
    <property type="term" value="F:glutathione binding"/>
    <property type="evidence" value="ECO:0007669"/>
    <property type="project" value="TreeGrafter"/>
</dbReference>
<dbReference type="OrthoDB" id="422574at2759"/>
<dbReference type="SUPFAM" id="SSF47616">
    <property type="entry name" value="GST C-terminal domain-like"/>
    <property type="match status" value="1"/>
</dbReference>
<dbReference type="EMBL" id="CM031832">
    <property type="protein sequence ID" value="KAG6700153.1"/>
    <property type="molecule type" value="Genomic_DNA"/>
</dbReference>
<keyword evidence="5" id="KW-0216">Detoxification</keyword>
<comment type="caution">
    <text evidence="10">The sequence shown here is derived from an EMBL/GenBank/DDBJ whole genome shotgun (WGS) entry which is preliminary data.</text>
</comment>
<reference evidence="10" key="1">
    <citation type="submission" date="2020-12" db="EMBL/GenBank/DDBJ databases">
        <title>WGS assembly of Carya illinoinensis cv. Pawnee.</title>
        <authorList>
            <person name="Platts A."/>
            <person name="Shu S."/>
            <person name="Wright S."/>
            <person name="Barry K."/>
            <person name="Edger P."/>
            <person name="Pires J.C."/>
            <person name="Schmutz J."/>
        </authorList>
    </citation>
    <scope>NUCLEOTIDE SEQUENCE</scope>
    <source>
        <tissue evidence="10">Leaf</tissue>
    </source>
</reference>
<dbReference type="PANTHER" id="PTHR43900">
    <property type="entry name" value="GLUTATHIONE S-TRANSFERASE RHO"/>
    <property type="match status" value="1"/>
</dbReference>
<gene>
    <name evidence="10" type="ORF">CIPAW_08G097900</name>
    <name evidence="11" type="ORF">I3842_08G098400</name>
</gene>
<dbReference type="SUPFAM" id="SSF52833">
    <property type="entry name" value="Thioredoxin-like"/>
    <property type="match status" value="1"/>
</dbReference>
<dbReference type="EC" id="2.5.1.18" evidence="3"/>
<dbReference type="Gene3D" id="1.20.1050.10">
    <property type="match status" value="1"/>
</dbReference>
<dbReference type="InterPro" id="IPR034347">
    <property type="entry name" value="GST_Phi_C"/>
</dbReference>
<evidence type="ECO:0000256" key="5">
    <source>
        <dbReference type="ARBA" id="ARBA00022575"/>
    </source>
</evidence>
<dbReference type="Proteomes" id="UP000811246">
    <property type="component" value="Chromosome 8"/>
</dbReference>
<dbReference type="Proteomes" id="UP000811609">
    <property type="component" value="Chromosome 8"/>
</dbReference>
<dbReference type="Pfam" id="PF00043">
    <property type="entry name" value="GST_C"/>
    <property type="match status" value="1"/>
</dbReference>
<evidence type="ECO:0000256" key="4">
    <source>
        <dbReference type="ARBA" id="ARBA00022490"/>
    </source>
</evidence>
<name>A0A8T1PUS9_CARIL</name>
<keyword evidence="12" id="KW-1185">Reference proteome</keyword>
<evidence type="ECO:0000313" key="12">
    <source>
        <dbReference type="Proteomes" id="UP000811609"/>
    </source>
</evidence>